<reference evidence="3 4" key="1">
    <citation type="submission" date="2018-08" db="EMBL/GenBank/DDBJ databases">
        <title>A genome reference for cultivated species of the human gut microbiota.</title>
        <authorList>
            <person name="Zou Y."/>
            <person name="Xue W."/>
            <person name="Luo G."/>
        </authorList>
    </citation>
    <scope>NUCLEOTIDE SEQUENCE [LARGE SCALE GENOMIC DNA]</scope>
    <source>
        <strain evidence="3 4">TF08-14</strain>
    </source>
</reference>
<feature type="region of interest" description="Disordered" evidence="1">
    <location>
        <begin position="75"/>
        <end position="102"/>
    </location>
</feature>
<dbReference type="RefSeq" id="WP_117679959.1">
    <property type="nucleotide sequence ID" value="NZ_QSRJ01000009.1"/>
</dbReference>
<feature type="domain" description="ISXO2-like transposase" evidence="2">
    <location>
        <begin position="56"/>
        <end position="219"/>
    </location>
</feature>
<accession>A0A3E4QR78</accession>
<organism evidence="3 4">
    <name type="scientific">Collinsella tanakaei</name>
    <dbReference type="NCBI Taxonomy" id="626935"/>
    <lineage>
        <taxon>Bacteria</taxon>
        <taxon>Bacillati</taxon>
        <taxon>Actinomycetota</taxon>
        <taxon>Coriobacteriia</taxon>
        <taxon>Coriobacteriales</taxon>
        <taxon>Coriobacteriaceae</taxon>
        <taxon>Collinsella</taxon>
    </lineage>
</organism>
<dbReference type="InterPro" id="IPR024445">
    <property type="entry name" value="Tnp_ISXO2-like"/>
</dbReference>
<dbReference type="NCBIfam" id="NF033547">
    <property type="entry name" value="transpos_IS1595"/>
    <property type="match status" value="1"/>
</dbReference>
<evidence type="ECO:0000259" key="2">
    <source>
        <dbReference type="SMART" id="SM01126"/>
    </source>
</evidence>
<dbReference type="AlphaFoldDB" id="A0A3E4QR78"/>
<evidence type="ECO:0000313" key="4">
    <source>
        <dbReference type="Proteomes" id="UP000260943"/>
    </source>
</evidence>
<proteinExistence type="predicted"/>
<evidence type="ECO:0000256" key="1">
    <source>
        <dbReference type="SAM" id="MobiDB-lite"/>
    </source>
</evidence>
<protein>
    <submittedName>
        <fullName evidence="3">IS1595 family transposase</fullName>
    </submittedName>
</protein>
<name>A0A3E4QR78_9ACTN</name>
<evidence type="ECO:0000313" key="3">
    <source>
        <dbReference type="EMBL" id="RGL09558.1"/>
    </source>
</evidence>
<gene>
    <name evidence="3" type="ORF">DXC81_08160</name>
</gene>
<dbReference type="SMART" id="SM01126">
    <property type="entry name" value="DDE_Tnp_IS1595"/>
    <property type="match status" value="1"/>
</dbReference>
<comment type="caution">
    <text evidence="3">The sequence shown here is derived from an EMBL/GenBank/DDBJ whole genome shotgun (WGS) entry which is preliminary data.</text>
</comment>
<dbReference type="Proteomes" id="UP000260943">
    <property type="component" value="Unassembled WGS sequence"/>
</dbReference>
<dbReference type="EMBL" id="QSRJ01000009">
    <property type="protein sequence ID" value="RGL09558.1"/>
    <property type="molecule type" value="Genomic_DNA"/>
</dbReference>
<sequence>MLGTTKLPAATWARYAEAMLAGATLRDAAACGVSLKTSFSMRHRLCEVMVSMLPAFEAGPGCPVEADETLVPDSLSGNHSRSAGFPCPRPARRRGGDGAAAGVSSDKVSVLTMVNARGDAMAVAARRGKMGVADARRAMAGCALEGAVVSTDRQRGYVRALAEMGVAAHERFASSGPRAPLNRVNALHSALKAFLARFRGVSTRRLPNYLAWLCWAREARWGGDIPDELARALTAAVPVPPGDFHVIGGLTQPRPKRSQHL</sequence>